<proteinExistence type="predicted"/>
<organism evidence="2 3">
    <name type="scientific">Escherichia coli</name>
    <dbReference type="NCBI Taxonomy" id="562"/>
    <lineage>
        <taxon>Bacteria</taxon>
        <taxon>Pseudomonadati</taxon>
        <taxon>Pseudomonadota</taxon>
        <taxon>Gammaproteobacteria</taxon>
        <taxon>Enterobacterales</taxon>
        <taxon>Enterobacteriaceae</taxon>
        <taxon>Escherichia</taxon>
    </lineage>
</organism>
<evidence type="ECO:0000256" key="1">
    <source>
        <dbReference type="SAM" id="MobiDB-lite"/>
    </source>
</evidence>
<gene>
    <name evidence="2" type="ORF">NCTC8009_03339</name>
</gene>
<accession>A0A2X3K7E5</accession>
<dbReference type="AlphaFoldDB" id="A0A2X3K7E5"/>
<feature type="compositionally biased region" description="Polar residues" evidence="1">
    <location>
        <begin position="115"/>
        <end position="124"/>
    </location>
</feature>
<feature type="region of interest" description="Disordered" evidence="1">
    <location>
        <begin position="37"/>
        <end position="56"/>
    </location>
</feature>
<name>A0A2X3K7E5_ECOLX</name>
<feature type="region of interest" description="Disordered" evidence="1">
    <location>
        <begin position="93"/>
        <end position="124"/>
    </location>
</feature>
<protein>
    <submittedName>
        <fullName evidence="2">Uncharacterized protein</fullName>
    </submittedName>
</protein>
<reference evidence="2 3" key="1">
    <citation type="submission" date="2018-06" db="EMBL/GenBank/DDBJ databases">
        <authorList>
            <consortium name="Pathogen Informatics"/>
            <person name="Doyle S."/>
        </authorList>
    </citation>
    <scope>NUCLEOTIDE SEQUENCE [LARGE SCALE GENOMIC DNA]</scope>
    <source>
        <strain evidence="2 3">NCTC8009</strain>
    </source>
</reference>
<dbReference type="EMBL" id="UARW01000010">
    <property type="protein sequence ID" value="SQD02864.1"/>
    <property type="molecule type" value="Genomic_DNA"/>
</dbReference>
<evidence type="ECO:0000313" key="3">
    <source>
        <dbReference type="Proteomes" id="UP000250991"/>
    </source>
</evidence>
<dbReference type="Proteomes" id="UP000250991">
    <property type="component" value="Unassembled WGS sequence"/>
</dbReference>
<sequence>MVLTVMPLRRKTTPMMPITRPMVKKLAGNFWNKPGINDHAPNHPDHYGGQDNQYQPVTKGKRTLFNISLLFTKKRSDSCTRDRRGFFFTREAYTHGKDQANQSGDNPHHDAQPEPESTGTPAIP</sequence>
<evidence type="ECO:0000313" key="2">
    <source>
        <dbReference type="EMBL" id="SQD02864.1"/>
    </source>
</evidence>